<evidence type="ECO:0000256" key="8">
    <source>
        <dbReference type="ARBA" id="ARBA00022982"/>
    </source>
</evidence>
<evidence type="ECO:0000256" key="2">
    <source>
        <dbReference type="ARBA" id="ARBA00007312"/>
    </source>
</evidence>
<comment type="subunit">
    <text evidence="13">Complex I is composed of 45 different subunits. Interacts with CARD15, but not with CARD4. Interacts with STAT3, but not with STAT1, STAT2 and STAT5A. Interacts with OLFM4.</text>
</comment>
<comment type="subcellular location">
    <subcellularLocation>
        <location evidence="1 14">Mitochondrion inner membrane</location>
        <topology evidence="1 14">Single-pass membrane protein</topology>
        <orientation evidence="1 14">Matrix side</orientation>
    </subcellularLocation>
</comment>
<proteinExistence type="inferred from homology"/>
<keyword evidence="8 14" id="KW-0249">Electron transport</keyword>
<comment type="function">
    <text evidence="12">Accessory subunit of the mitochondrial membrane respiratory chain NADH dehydrogenase (Complex I), that is believed not to be involved in catalysis. Complex I functions in the transfer of electrons from NADH to the respiratory chain. The immediate electron acceptor for the enzyme is believed to be ubiquinone. Involved in the interferon/all-trans-retinoic acid (IFN/RA) induced cell death. This apoptotic activity is inhibited by interaction with viral IRF1. Prevents the transactivation of STAT3 target genes. May play a role in CARD15-mediated innate mucosal responses and serve to regulate intestinal epithelial cell responses to microbes.</text>
</comment>
<keyword evidence="11 14" id="KW-0472">Membrane</keyword>
<accession>A0AAD5REH4</accession>
<evidence type="ECO:0000256" key="14">
    <source>
        <dbReference type="RuleBase" id="RU368034"/>
    </source>
</evidence>
<evidence type="ECO:0000256" key="12">
    <source>
        <dbReference type="ARBA" id="ARBA00045908"/>
    </source>
</evidence>
<dbReference type="GO" id="GO:0045271">
    <property type="term" value="C:respiratory chain complex I"/>
    <property type="evidence" value="ECO:0007669"/>
    <property type="project" value="UniProtKB-UniRule"/>
</dbReference>
<dbReference type="Proteomes" id="UP001196413">
    <property type="component" value="Unassembled WGS sequence"/>
</dbReference>
<comment type="similarity">
    <text evidence="2 14">Belongs to the complex I NDUFA13 subunit family.</text>
</comment>
<keyword evidence="10 14" id="KW-0496">Mitochondrion</keyword>
<evidence type="ECO:0000313" key="15">
    <source>
        <dbReference type="EMBL" id="KAJ1374697.1"/>
    </source>
</evidence>
<evidence type="ECO:0000256" key="13">
    <source>
        <dbReference type="ARBA" id="ARBA00046797"/>
    </source>
</evidence>
<keyword evidence="9 14" id="KW-1133">Transmembrane helix</keyword>
<comment type="function">
    <text evidence="14">Complex I functions in the transfer of electrons from NADH to the respiratory chain. Accessory subunit of the mitochondrial membrane respiratory chain NADH dehydrogenase (Complex I), that is believed not to be involved in catalysis.</text>
</comment>
<name>A0AAD5REH4_PARTN</name>
<comment type="caution">
    <text evidence="15">The sequence shown here is derived from an EMBL/GenBank/DDBJ whole genome shotgun (WGS) entry which is preliminary data.</text>
</comment>
<evidence type="ECO:0000256" key="11">
    <source>
        <dbReference type="ARBA" id="ARBA00023136"/>
    </source>
</evidence>
<evidence type="ECO:0000256" key="5">
    <source>
        <dbReference type="ARBA" id="ARBA00022660"/>
    </source>
</evidence>
<dbReference type="Pfam" id="PF06212">
    <property type="entry name" value="GRIM-19"/>
    <property type="match status" value="1"/>
</dbReference>
<dbReference type="InterPro" id="IPR009346">
    <property type="entry name" value="GRIM-19"/>
</dbReference>
<evidence type="ECO:0000256" key="1">
    <source>
        <dbReference type="ARBA" id="ARBA00004298"/>
    </source>
</evidence>
<dbReference type="PANTHER" id="PTHR12966">
    <property type="entry name" value="NADH DEHYDROGENASE UBIQUINONE 1 ALPHA SUBCOMPLEX SUBUNIT 13"/>
    <property type="match status" value="1"/>
</dbReference>
<evidence type="ECO:0000313" key="16">
    <source>
        <dbReference type="Proteomes" id="UP001196413"/>
    </source>
</evidence>
<evidence type="ECO:0000256" key="7">
    <source>
        <dbReference type="ARBA" id="ARBA00022792"/>
    </source>
</evidence>
<keyword evidence="6 14" id="KW-0812">Transmembrane</keyword>
<gene>
    <name evidence="15" type="ORF">KIN20_037447</name>
</gene>
<evidence type="ECO:0000256" key="3">
    <source>
        <dbReference type="ARBA" id="ARBA00018192"/>
    </source>
</evidence>
<dbReference type="GO" id="GO:0005743">
    <property type="term" value="C:mitochondrial inner membrane"/>
    <property type="evidence" value="ECO:0007669"/>
    <property type="project" value="UniProtKB-SubCell"/>
</dbReference>
<reference evidence="15" key="1">
    <citation type="submission" date="2021-06" db="EMBL/GenBank/DDBJ databases">
        <title>Parelaphostrongylus tenuis whole genome reference sequence.</title>
        <authorList>
            <person name="Garwood T.J."/>
            <person name="Larsen P.A."/>
            <person name="Fountain-Jones N.M."/>
            <person name="Garbe J.R."/>
            <person name="Macchietto M.G."/>
            <person name="Kania S.A."/>
            <person name="Gerhold R.W."/>
            <person name="Richards J.E."/>
            <person name="Wolf T.M."/>
        </authorList>
    </citation>
    <scope>NUCLEOTIDE SEQUENCE</scope>
    <source>
        <strain evidence="15">MNPRO001-30</strain>
        <tissue evidence="15">Meninges</tissue>
    </source>
</reference>
<evidence type="ECO:0000256" key="6">
    <source>
        <dbReference type="ARBA" id="ARBA00022692"/>
    </source>
</evidence>
<evidence type="ECO:0000256" key="4">
    <source>
        <dbReference type="ARBA" id="ARBA00022448"/>
    </source>
</evidence>
<dbReference type="PANTHER" id="PTHR12966:SF0">
    <property type="entry name" value="NADH DEHYDROGENASE [UBIQUINONE] 1 ALPHA SUBCOMPLEX SUBUNIT 13"/>
    <property type="match status" value="1"/>
</dbReference>
<keyword evidence="4 14" id="KW-0813">Transport</keyword>
<dbReference type="EMBL" id="JAHQIW010007481">
    <property type="protein sequence ID" value="KAJ1374697.1"/>
    <property type="molecule type" value="Genomic_DNA"/>
</dbReference>
<dbReference type="AlphaFoldDB" id="A0AAD5REH4"/>
<evidence type="ECO:0000256" key="10">
    <source>
        <dbReference type="ARBA" id="ARBA00023128"/>
    </source>
</evidence>
<organism evidence="15 16">
    <name type="scientific">Parelaphostrongylus tenuis</name>
    <name type="common">Meningeal worm</name>
    <dbReference type="NCBI Taxonomy" id="148309"/>
    <lineage>
        <taxon>Eukaryota</taxon>
        <taxon>Metazoa</taxon>
        <taxon>Ecdysozoa</taxon>
        <taxon>Nematoda</taxon>
        <taxon>Chromadorea</taxon>
        <taxon>Rhabditida</taxon>
        <taxon>Rhabditina</taxon>
        <taxon>Rhabditomorpha</taxon>
        <taxon>Strongyloidea</taxon>
        <taxon>Metastrongylidae</taxon>
        <taxon>Parelaphostrongylus</taxon>
    </lineage>
</organism>
<keyword evidence="7 14" id="KW-0999">Mitochondrion inner membrane</keyword>
<sequence>MPPPGGYRDFNSARTFPKMVWRPGVVVAALAGVAVVGSVQLINKKKSYVTEKFEDVDINNAMEPFLTAERDR</sequence>
<keyword evidence="5 14" id="KW-0679">Respiratory chain</keyword>
<evidence type="ECO:0000256" key="9">
    <source>
        <dbReference type="ARBA" id="ARBA00022989"/>
    </source>
</evidence>
<protein>
    <recommendedName>
        <fullName evidence="3 14">NADH dehydrogenase [ubiquinone] 1 alpha subcomplex subunit 13</fullName>
    </recommendedName>
</protein>
<feature type="transmembrane region" description="Helical" evidence="14">
    <location>
        <begin position="20"/>
        <end position="42"/>
    </location>
</feature>
<keyword evidence="16" id="KW-1185">Reference proteome</keyword>